<feature type="transmembrane region" description="Helical" evidence="1">
    <location>
        <begin position="191"/>
        <end position="212"/>
    </location>
</feature>
<dbReference type="KEGG" id="nhy:JQS43_15400"/>
<gene>
    <name evidence="3" type="ORF">JQS43_15400</name>
</gene>
<dbReference type="RefSeq" id="WP_239675095.1">
    <property type="nucleotide sequence ID" value="NZ_CP070499.1"/>
</dbReference>
<dbReference type="AlphaFoldDB" id="A0A895Y5P7"/>
<evidence type="ECO:0000256" key="1">
    <source>
        <dbReference type="SAM" id="Phobius"/>
    </source>
</evidence>
<accession>A0A895Y5P7</accession>
<dbReference type="InterPro" id="IPR048389">
    <property type="entry name" value="YciQ-like_C"/>
</dbReference>
<feature type="transmembrane region" description="Helical" evidence="1">
    <location>
        <begin position="6"/>
        <end position="26"/>
    </location>
</feature>
<dbReference type="Pfam" id="PF20990">
    <property type="entry name" value="DUF2207_C"/>
    <property type="match status" value="1"/>
</dbReference>
<feature type="transmembrane region" description="Helical" evidence="1">
    <location>
        <begin position="311"/>
        <end position="336"/>
    </location>
</feature>
<feature type="transmembrane region" description="Helical" evidence="1">
    <location>
        <begin position="163"/>
        <end position="185"/>
    </location>
</feature>
<name>A0A895Y5P7_9ACTN</name>
<feature type="transmembrane region" description="Helical" evidence="1">
    <location>
        <begin position="348"/>
        <end position="368"/>
    </location>
</feature>
<keyword evidence="1" id="KW-0472">Membrane</keyword>
<sequence length="469" mass="50736">MSVTVFTVLLATMTGVWLVAYLALFLGTRTRGVRAAPASPDLGPEPPAVVNLLVNRWRLTPDAAEATLLDLAARGWLELRQTGHEPRNTTVHLRQPGNPGPILPFEARILDRVRQLAVAGVVPVTALTFRDPRRAAAWQRQLHREIVADARARGLSRGRFSPAVQTALSSIAGVAAVVPFGAAVLQGSINPVVLVLAMAITVGISTAMNGLANSERDTPTGRAAASRWLGVRSWLRGHEEFAQLPPAAVTLWQRYLAYGAALGVTRTTSAVLDLGMGDDRRVWSAYQGHWRRVRIRYPRLRPHYGRSLPGLLLQLLVLLFIAAVLSRFGSIAAGLADSRPAPAPIDTFGLGALVISAALAGYALYTLARGVIELAQPRTITGEVLWSKVARTRKSKHGRQGEPLLYHLAVDSGGVDTTTAWGLPAQWAHDLHPGDIAELTVRPWSRRITGYRVLRPGPRRSVIEPVAVP</sequence>
<dbReference type="EMBL" id="CP070499">
    <property type="protein sequence ID" value="QSB13034.1"/>
    <property type="molecule type" value="Genomic_DNA"/>
</dbReference>
<keyword evidence="1" id="KW-0812">Transmembrane</keyword>
<protein>
    <submittedName>
        <fullName evidence="3">DUF2207 domain-containing protein</fullName>
    </submittedName>
</protein>
<proteinExistence type="predicted"/>
<keyword evidence="4" id="KW-1185">Reference proteome</keyword>
<organism evidence="3 4">
    <name type="scientific">Natronosporangium hydrolyticum</name>
    <dbReference type="NCBI Taxonomy" id="2811111"/>
    <lineage>
        <taxon>Bacteria</taxon>
        <taxon>Bacillati</taxon>
        <taxon>Actinomycetota</taxon>
        <taxon>Actinomycetes</taxon>
        <taxon>Micromonosporales</taxon>
        <taxon>Micromonosporaceae</taxon>
        <taxon>Natronosporangium</taxon>
    </lineage>
</organism>
<evidence type="ECO:0000259" key="2">
    <source>
        <dbReference type="Pfam" id="PF20990"/>
    </source>
</evidence>
<evidence type="ECO:0000313" key="4">
    <source>
        <dbReference type="Proteomes" id="UP000662857"/>
    </source>
</evidence>
<feature type="domain" description="Predicted membrane protein YciQ-like C-terminal" evidence="2">
    <location>
        <begin position="46"/>
        <end position="269"/>
    </location>
</feature>
<keyword evidence="1" id="KW-1133">Transmembrane helix</keyword>
<reference evidence="3" key="1">
    <citation type="submission" date="2021-02" db="EMBL/GenBank/DDBJ databases">
        <title>Natrosporangium hydrolyticum gen. nov., sp. nov, a haloalkaliphilic actinobacterium from a soda solonchak soil.</title>
        <authorList>
            <person name="Sorokin D.Y."/>
            <person name="Khijniak T.V."/>
            <person name="Zakharycheva A.P."/>
            <person name="Boueva O.V."/>
            <person name="Ariskina E.V."/>
            <person name="Hahnke R.L."/>
            <person name="Bunk B."/>
            <person name="Sproer C."/>
            <person name="Schumann P."/>
            <person name="Evtushenko L.I."/>
            <person name="Kublanov I.V."/>
        </authorList>
    </citation>
    <scope>NUCLEOTIDE SEQUENCE</scope>
    <source>
        <strain evidence="3">DSM 106523</strain>
    </source>
</reference>
<evidence type="ECO:0000313" key="3">
    <source>
        <dbReference type="EMBL" id="QSB13034.1"/>
    </source>
</evidence>
<dbReference type="Proteomes" id="UP000662857">
    <property type="component" value="Chromosome"/>
</dbReference>